<reference evidence="1" key="1">
    <citation type="submission" date="2020-10" db="EMBL/GenBank/DDBJ databases">
        <authorList>
            <person name="Castelo-Branco R."/>
            <person name="Eusebio N."/>
            <person name="Adriana R."/>
            <person name="Vieira A."/>
            <person name="Brugerolle De Fraissinette N."/>
            <person name="Rezende De Castro R."/>
            <person name="Schneider M.P."/>
            <person name="Vasconcelos V."/>
            <person name="Leao P.N."/>
        </authorList>
    </citation>
    <scope>NUCLEOTIDE SEQUENCE</scope>
    <source>
        <strain evidence="1">LEGE 07157</strain>
    </source>
</reference>
<dbReference type="AlphaFoldDB" id="A0A8J7B3H2"/>
<dbReference type="RefSeq" id="WP_194028139.1">
    <property type="nucleotide sequence ID" value="NZ_JADEWZ010000004.1"/>
</dbReference>
<dbReference type="EMBL" id="JADEWZ010000004">
    <property type="protein sequence ID" value="MBE9115052.1"/>
    <property type="molecule type" value="Genomic_DNA"/>
</dbReference>
<dbReference type="Proteomes" id="UP000654482">
    <property type="component" value="Unassembled WGS sequence"/>
</dbReference>
<protein>
    <submittedName>
        <fullName evidence="1">Uncharacterized protein</fullName>
    </submittedName>
</protein>
<accession>A0A8J7B3H2</accession>
<sequence>MKIGRNSWEKAVDASKACADIAMYEKYRTRAFRATYLEKKYVLTQSYPNILASRSKILAAARSRFVRDRAAVRR</sequence>
<organism evidence="1 2">
    <name type="scientific">Lusitaniella coriacea LEGE 07157</name>
    <dbReference type="NCBI Taxonomy" id="945747"/>
    <lineage>
        <taxon>Bacteria</taxon>
        <taxon>Bacillati</taxon>
        <taxon>Cyanobacteriota</taxon>
        <taxon>Cyanophyceae</taxon>
        <taxon>Spirulinales</taxon>
        <taxon>Lusitaniellaceae</taxon>
        <taxon>Lusitaniella</taxon>
    </lineage>
</organism>
<keyword evidence="2" id="KW-1185">Reference proteome</keyword>
<name>A0A8J7B3H2_9CYAN</name>
<gene>
    <name evidence="1" type="ORF">IQ249_03980</name>
</gene>
<proteinExistence type="predicted"/>
<evidence type="ECO:0000313" key="2">
    <source>
        <dbReference type="Proteomes" id="UP000654482"/>
    </source>
</evidence>
<comment type="caution">
    <text evidence="1">The sequence shown here is derived from an EMBL/GenBank/DDBJ whole genome shotgun (WGS) entry which is preliminary data.</text>
</comment>
<evidence type="ECO:0000313" key="1">
    <source>
        <dbReference type="EMBL" id="MBE9115052.1"/>
    </source>
</evidence>